<evidence type="ECO:0000313" key="3">
    <source>
        <dbReference type="Proteomes" id="UP001642360"/>
    </source>
</evidence>
<gene>
    <name evidence="2" type="ORF">ILEXP_LOCUS10359</name>
</gene>
<protein>
    <submittedName>
        <fullName evidence="2">Uncharacterized protein</fullName>
    </submittedName>
</protein>
<comment type="caution">
    <text evidence="2">The sequence shown here is derived from an EMBL/GenBank/DDBJ whole genome shotgun (WGS) entry which is preliminary data.</text>
</comment>
<proteinExistence type="predicted"/>
<evidence type="ECO:0000256" key="1">
    <source>
        <dbReference type="SAM" id="MobiDB-lite"/>
    </source>
</evidence>
<feature type="non-terminal residue" evidence="2">
    <location>
        <position position="1"/>
    </location>
</feature>
<name>A0ABC8RKY0_9AQUA</name>
<dbReference type="AlphaFoldDB" id="A0ABC8RKY0"/>
<organism evidence="2 3">
    <name type="scientific">Ilex paraguariensis</name>
    <name type="common">yerba mate</name>
    <dbReference type="NCBI Taxonomy" id="185542"/>
    <lineage>
        <taxon>Eukaryota</taxon>
        <taxon>Viridiplantae</taxon>
        <taxon>Streptophyta</taxon>
        <taxon>Embryophyta</taxon>
        <taxon>Tracheophyta</taxon>
        <taxon>Spermatophyta</taxon>
        <taxon>Magnoliopsida</taxon>
        <taxon>eudicotyledons</taxon>
        <taxon>Gunneridae</taxon>
        <taxon>Pentapetalae</taxon>
        <taxon>asterids</taxon>
        <taxon>campanulids</taxon>
        <taxon>Aquifoliales</taxon>
        <taxon>Aquifoliaceae</taxon>
        <taxon>Ilex</taxon>
    </lineage>
</organism>
<reference evidence="2 3" key="1">
    <citation type="submission" date="2024-02" db="EMBL/GenBank/DDBJ databases">
        <authorList>
            <person name="Vignale AGUSTIN F."/>
            <person name="Sosa J E."/>
            <person name="Modenutti C."/>
        </authorList>
    </citation>
    <scope>NUCLEOTIDE SEQUENCE [LARGE SCALE GENOMIC DNA]</scope>
</reference>
<keyword evidence="3" id="KW-1185">Reference proteome</keyword>
<sequence>SFPVDQILRNSIRSSQARSDLFCRSDPISRLALLLLSHSPTRKTIGEPSTSDHSFHHRAHPPPATTTSTRDQSLHQRAQPPPPTK</sequence>
<feature type="region of interest" description="Disordered" evidence="1">
    <location>
        <begin position="39"/>
        <end position="85"/>
    </location>
</feature>
<evidence type="ECO:0000313" key="2">
    <source>
        <dbReference type="EMBL" id="CAK9142677.1"/>
    </source>
</evidence>
<accession>A0ABC8RKY0</accession>
<dbReference type="EMBL" id="CAUOFW020001246">
    <property type="protein sequence ID" value="CAK9142677.1"/>
    <property type="molecule type" value="Genomic_DNA"/>
</dbReference>
<dbReference type="Proteomes" id="UP001642360">
    <property type="component" value="Unassembled WGS sequence"/>
</dbReference>